<sequence>MRRYEGASDRLGPVFSNIGWGEILVCVVIAAIVIGPERLPELVKNIQAAVHAARGAIRNARAELDGSLGEEFDELRKPIAEVARWQRMGPRAALTQALFEGDESALDDFDPRRIMAGDTAGEAYRAKNRQARRSGSEERTPSPMKGAGPRAAEARRADSDAGVAARPGRENSAAGEAPAAQARGAQQGRARLALGGGGVDWDAIW</sequence>
<dbReference type="Gene3D" id="1.20.5.3310">
    <property type="match status" value="1"/>
</dbReference>
<dbReference type="GO" id="GO:0033281">
    <property type="term" value="C:TAT protein transport complex"/>
    <property type="evidence" value="ECO:0007669"/>
    <property type="project" value="UniProtKB-UniRule"/>
</dbReference>
<evidence type="ECO:0000256" key="2">
    <source>
        <dbReference type="ARBA" id="ARBA00022448"/>
    </source>
</evidence>
<proteinExistence type="inferred from homology"/>
<comment type="similarity">
    <text evidence="9">Belongs to the TatB family.</text>
</comment>
<keyword evidence="3 9" id="KW-1003">Cell membrane</keyword>
<feature type="transmembrane region" description="Helical" evidence="11">
    <location>
        <begin position="14"/>
        <end position="34"/>
    </location>
</feature>
<keyword evidence="8 9" id="KW-0472">Membrane</keyword>
<evidence type="ECO:0000256" key="6">
    <source>
        <dbReference type="ARBA" id="ARBA00022989"/>
    </source>
</evidence>
<dbReference type="HOGENOM" id="CLU_086034_2_0_11"/>
<dbReference type="Proteomes" id="UP000006078">
    <property type="component" value="Unassembled WGS sequence"/>
</dbReference>
<dbReference type="eggNOG" id="COG1826">
    <property type="taxonomic scope" value="Bacteria"/>
</dbReference>
<dbReference type="Pfam" id="PF02416">
    <property type="entry name" value="TatA_B_E"/>
    <property type="match status" value="1"/>
</dbReference>
<dbReference type="GO" id="GO:0008320">
    <property type="term" value="F:protein transmembrane transporter activity"/>
    <property type="evidence" value="ECO:0007669"/>
    <property type="project" value="UniProtKB-UniRule"/>
</dbReference>
<evidence type="ECO:0000313" key="12">
    <source>
        <dbReference type="EMBL" id="EJZ82081.1"/>
    </source>
</evidence>
<keyword evidence="5 9" id="KW-0653">Protein transport</keyword>
<name>K0YFG3_9CORY</name>
<dbReference type="NCBIfam" id="TIGR01410">
    <property type="entry name" value="tatB"/>
    <property type="match status" value="1"/>
</dbReference>
<evidence type="ECO:0000256" key="1">
    <source>
        <dbReference type="ARBA" id="ARBA00004167"/>
    </source>
</evidence>
<feature type="region of interest" description="Disordered" evidence="10">
    <location>
        <begin position="118"/>
        <end position="188"/>
    </location>
</feature>
<feature type="compositionally biased region" description="Low complexity" evidence="10">
    <location>
        <begin position="173"/>
        <end position="188"/>
    </location>
</feature>
<gene>
    <name evidence="9" type="primary">tatB</name>
    <name evidence="12" type="ORF">HMPREF9719_00963</name>
</gene>
<accession>K0YFG3</accession>
<dbReference type="HAMAP" id="MF_00237">
    <property type="entry name" value="TatB"/>
    <property type="match status" value="1"/>
</dbReference>
<evidence type="ECO:0000256" key="8">
    <source>
        <dbReference type="ARBA" id="ARBA00023136"/>
    </source>
</evidence>
<evidence type="ECO:0000313" key="13">
    <source>
        <dbReference type="Proteomes" id="UP000006078"/>
    </source>
</evidence>
<dbReference type="AlphaFoldDB" id="K0YFG3"/>
<keyword evidence="6 9" id="KW-1133">Transmembrane helix</keyword>
<evidence type="ECO:0000256" key="4">
    <source>
        <dbReference type="ARBA" id="ARBA00022692"/>
    </source>
</evidence>
<comment type="subunit">
    <text evidence="9">The Tat system comprises two distinct complexes: a TatABC complex, containing multiple copies of TatA, TatB and TatC subunits, and a separate TatA complex, containing only TatA subunits. Substrates initially bind to the TatABC complex, which probably triggers association of the separate TatA complex to form the active translocon.</text>
</comment>
<evidence type="ECO:0000256" key="9">
    <source>
        <dbReference type="HAMAP-Rule" id="MF_00237"/>
    </source>
</evidence>
<keyword evidence="4 9" id="KW-0812">Transmembrane</keyword>
<dbReference type="InterPro" id="IPR018448">
    <property type="entry name" value="TatB"/>
</dbReference>
<dbReference type="EMBL" id="AHAE01000042">
    <property type="protein sequence ID" value="EJZ82081.1"/>
    <property type="molecule type" value="Genomic_DNA"/>
</dbReference>
<comment type="function">
    <text evidence="9">Part of the twin-arginine translocation (Tat) system that transports large folded proteins containing a characteristic twin-arginine motif in their signal peptide across membranes. Together with TatC, TatB is part of a receptor directly interacting with Tat signal peptides. TatB may form an oligomeric binding site that transiently accommodates folded Tat precursor proteins before their translocation.</text>
</comment>
<dbReference type="PATRIC" id="fig|883169.3.peg.926"/>
<evidence type="ECO:0000256" key="3">
    <source>
        <dbReference type="ARBA" id="ARBA00022475"/>
    </source>
</evidence>
<comment type="subcellular location">
    <subcellularLocation>
        <location evidence="9">Cell membrane</location>
        <topology evidence="9">Single-pass membrane protein</topology>
    </subcellularLocation>
    <subcellularLocation>
        <location evidence="1">Membrane</location>
        <topology evidence="1">Single-pass membrane protein</topology>
    </subcellularLocation>
</comment>
<keyword evidence="13" id="KW-1185">Reference proteome</keyword>
<keyword evidence="2 9" id="KW-0813">Transport</keyword>
<reference evidence="12 13" key="1">
    <citation type="submission" date="2012-08" db="EMBL/GenBank/DDBJ databases">
        <title>The Genome Sequence of Turicella otitidis ATCC 51513.</title>
        <authorList>
            <consortium name="The Broad Institute Genome Sequencing Platform"/>
            <person name="Earl A."/>
            <person name="Ward D."/>
            <person name="Feldgarden M."/>
            <person name="Gevers D."/>
            <person name="Huys G."/>
            <person name="Walker B."/>
            <person name="Young S.K."/>
            <person name="Zeng Q."/>
            <person name="Gargeya S."/>
            <person name="Fitzgerald M."/>
            <person name="Haas B."/>
            <person name="Abouelleil A."/>
            <person name="Alvarado L."/>
            <person name="Arachchi H.M."/>
            <person name="Berlin A.M."/>
            <person name="Chapman S.B."/>
            <person name="Goldberg J."/>
            <person name="Griggs A."/>
            <person name="Gujja S."/>
            <person name="Hansen M."/>
            <person name="Howarth C."/>
            <person name="Imamovic A."/>
            <person name="Larimer J."/>
            <person name="McCowen C."/>
            <person name="Montmayeur A."/>
            <person name="Murphy C."/>
            <person name="Neiman D."/>
            <person name="Pearson M."/>
            <person name="Priest M."/>
            <person name="Roberts A."/>
            <person name="Saif S."/>
            <person name="Shea T."/>
            <person name="Sisk P."/>
            <person name="Sykes S."/>
            <person name="Wortman J."/>
            <person name="Nusbaum C."/>
            <person name="Birren B."/>
        </authorList>
    </citation>
    <scope>NUCLEOTIDE SEQUENCE [LARGE SCALE GENOMIC DNA]</scope>
    <source>
        <strain evidence="12 13">ATCC 51513</strain>
    </source>
</reference>
<evidence type="ECO:0000256" key="5">
    <source>
        <dbReference type="ARBA" id="ARBA00022927"/>
    </source>
</evidence>
<dbReference type="InterPro" id="IPR003369">
    <property type="entry name" value="TatA/B/E"/>
</dbReference>
<dbReference type="PRINTS" id="PR01506">
    <property type="entry name" value="TATBPROTEIN"/>
</dbReference>
<evidence type="ECO:0000256" key="11">
    <source>
        <dbReference type="SAM" id="Phobius"/>
    </source>
</evidence>
<keyword evidence="7 9" id="KW-0811">Translocation</keyword>
<comment type="caution">
    <text evidence="12">The sequence shown here is derived from an EMBL/GenBank/DDBJ whole genome shotgun (WGS) entry which is preliminary data.</text>
</comment>
<dbReference type="GO" id="GO:0043953">
    <property type="term" value="P:protein transport by the Tat complex"/>
    <property type="evidence" value="ECO:0007669"/>
    <property type="project" value="UniProtKB-UniRule"/>
</dbReference>
<evidence type="ECO:0000256" key="10">
    <source>
        <dbReference type="SAM" id="MobiDB-lite"/>
    </source>
</evidence>
<protein>
    <recommendedName>
        <fullName evidence="9">Sec-independent protein translocase protein TatB</fullName>
    </recommendedName>
</protein>
<evidence type="ECO:0000256" key="7">
    <source>
        <dbReference type="ARBA" id="ARBA00023010"/>
    </source>
</evidence>
<organism evidence="12 13">
    <name type="scientific">Corynebacterium otitidis ATCC 51513</name>
    <dbReference type="NCBI Taxonomy" id="883169"/>
    <lineage>
        <taxon>Bacteria</taxon>
        <taxon>Bacillati</taxon>
        <taxon>Actinomycetota</taxon>
        <taxon>Actinomycetes</taxon>
        <taxon>Mycobacteriales</taxon>
        <taxon>Corynebacteriaceae</taxon>
        <taxon>Corynebacterium</taxon>
    </lineage>
</organism>